<gene>
    <name evidence="1" type="ORF">FRIFI_0764</name>
</gene>
<dbReference type="AlphaFoldDB" id="A0A2P2BPN0"/>
<dbReference type="Proteomes" id="UP000245695">
    <property type="component" value="Chromosome 1"/>
</dbReference>
<dbReference type="InterPro" id="IPR003647">
    <property type="entry name" value="Intron_nuc_1_rpt"/>
</dbReference>
<accession>A0A2P2BPN0</accession>
<evidence type="ECO:0000313" key="1">
    <source>
        <dbReference type="EMBL" id="CEI72309.1"/>
    </source>
</evidence>
<protein>
    <submittedName>
        <fullName evidence="1">Intron encoded nuclease repeat motif</fullName>
    </submittedName>
</protein>
<organism evidence="1 2">
    <name type="scientific">Romboutsia hominis</name>
    <dbReference type="NCBI Taxonomy" id="1507512"/>
    <lineage>
        <taxon>Bacteria</taxon>
        <taxon>Bacillati</taxon>
        <taxon>Bacillota</taxon>
        <taxon>Clostridia</taxon>
        <taxon>Peptostreptococcales</taxon>
        <taxon>Peptostreptococcaceae</taxon>
        <taxon>Romboutsia</taxon>
    </lineage>
</organism>
<name>A0A2P2BPN0_9FIRM</name>
<dbReference type="InterPro" id="IPR036388">
    <property type="entry name" value="WH-like_DNA-bd_sf"/>
</dbReference>
<proteinExistence type="predicted"/>
<evidence type="ECO:0000313" key="2">
    <source>
        <dbReference type="Proteomes" id="UP000245695"/>
    </source>
</evidence>
<dbReference type="EMBL" id="LN650648">
    <property type="protein sequence ID" value="CEI72309.1"/>
    <property type="molecule type" value="Genomic_DNA"/>
</dbReference>
<reference evidence="1 2" key="1">
    <citation type="submission" date="2014-09" db="EMBL/GenBank/DDBJ databases">
        <authorList>
            <person name="Hornung B.V."/>
        </authorList>
    </citation>
    <scope>NUCLEOTIDE SEQUENCE [LARGE SCALE GENOMIC DNA]</scope>
    <source>
        <strain evidence="1 2">FRIFI</strain>
    </source>
</reference>
<dbReference type="KEGG" id="rhom:FRIFI_0764"/>
<sequence length="286" mass="33978">MLKKFINKVKHLVEQNKDNSKIHKKDKVVYKEEIVKPDKNNKISEIKEVKKDGIHNEDRTYNESKEHKKEKIENKSIEIVSEDDKCYIKDIKIKRGMSIKAIDVYTKEERVFKTHKECAKNLGIPIEYIKENLKYGYTDYLGGAIKYLSKELNLEKEYESYLDSNKKPSQILTILNNKIFTSKISKEKREEILCSDKLDPVKMHYIFECIDEEYDEYFNKYKSIIKRGGKKKVELIDTKGEVIEIFKSLDECANHLKKDKKEVVKMLKEKNTKVGRYEIRYSLRNI</sequence>
<dbReference type="SMART" id="SM00497">
    <property type="entry name" value="IENR1"/>
    <property type="match status" value="2"/>
</dbReference>
<keyword evidence="2" id="KW-1185">Reference proteome</keyword>
<dbReference type="Gene3D" id="1.10.10.10">
    <property type="entry name" value="Winged helix-like DNA-binding domain superfamily/Winged helix DNA-binding domain"/>
    <property type="match status" value="1"/>
</dbReference>
<dbReference type="RefSeq" id="WP_166505026.1">
    <property type="nucleotide sequence ID" value="NZ_JAKNTL010000007.1"/>
</dbReference>